<dbReference type="AlphaFoldDB" id="A0AAW2LL56"/>
<accession>A0AAW2LL56</accession>
<dbReference type="PANTHER" id="PTHR33116">
    <property type="entry name" value="REVERSE TRANSCRIPTASE ZINC-BINDING DOMAIN-CONTAINING PROTEIN-RELATED-RELATED"/>
    <property type="match status" value="1"/>
</dbReference>
<dbReference type="EMBL" id="JACGWJ010000024">
    <property type="protein sequence ID" value="KAL0319880.1"/>
    <property type="molecule type" value="Genomic_DNA"/>
</dbReference>
<organism evidence="1">
    <name type="scientific">Sesamum radiatum</name>
    <name type="common">Black benniseed</name>
    <dbReference type="NCBI Taxonomy" id="300843"/>
    <lineage>
        <taxon>Eukaryota</taxon>
        <taxon>Viridiplantae</taxon>
        <taxon>Streptophyta</taxon>
        <taxon>Embryophyta</taxon>
        <taxon>Tracheophyta</taxon>
        <taxon>Spermatophyta</taxon>
        <taxon>Magnoliopsida</taxon>
        <taxon>eudicotyledons</taxon>
        <taxon>Gunneridae</taxon>
        <taxon>Pentapetalae</taxon>
        <taxon>asterids</taxon>
        <taxon>lamiids</taxon>
        <taxon>Lamiales</taxon>
        <taxon>Pedaliaceae</taxon>
        <taxon>Sesamum</taxon>
    </lineage>
</organism>
<dbReference type="PANTHER" id="PTHR33116:SF86">
    <property type="entry name" value="REVERSE TRANSCRIPTASE DOMAIN-CONTAINING PROTEIN"/>
    <property type="match status" value="1"/>
</dbReference>
<proteinExistence type="predicted"/>
<reference evidence="1" key="2">
    <citation type="journal article" date="2024" name="Plant">
        <title>Genomic evolution and insights into agronomic trait innovations of Sesamum species.</title>
        <authorList>
            <person name="Miao H."/>
            <person name="Wang L."/>
            <person name="Qu L."/>
            <person name="Liu H."/>
            <person name="Sun Y."/>
            <person name="Le M."/>
            <person name="Wang Q."/>
            <person name="Wei S."/>
            <person name="Zheng Y."/>
            <person name="Lin W."/>
            <person name="Duan Y."/>
            <person name="Cao H."/>
            <person name="Xiong S."/>
            <person name="Wang X."/>
            <person name="Wei L."/>
            <person name="Li C."/>
            <person name="Ma Q."/>
            <person name="Ju M."/>
            <person name="Zhao R."/>
            <person name="Li G."/>
            <person name="Mu C."/>
            <person name="Tian Q."/>
            <person name="Mei H."/>
            <person name="Zhang T."/>
            <person name="Gao T."/>
            <person name="Zhang H."/>
        </authorList>
    </citation>
    <scope>NUCLEOTIDE SEQUENCE</scope>
    <source>
        <strain evidence="1">G02</strain>
    </source>
</reference>
<sequence>MQSWSTKKLSQVGREVMIKLELQATPTYSMSCFKLPEMFLKEVKGLVGAFFWNQEGGKTIHWLAWSKIYQIKKRDGLRMHSLKEFNVALLRKQAWRISKATDSLVHRASCHWRTGDDPSSEIAATPWILWHTMFRLVLPSQSLDADATVNVLLDDGGGWNEEMVRSKFGPFMLSGFFLHADGVSTTKKGTILVLLVGFVP</sequence>
<comment type="caution">
    <text evidence="1">The sequence shown here is derived from an EMBL/GenBank/DDBJ whole genome shotgun (WGS) entry which is preliminary data.</text>
</comment>
<evidence type="ECO:0000313" key="1">
    <source>
        <dbReference type="EMBL" id="KAL0319880.1"/>
    </source>
</evidence>
<reference evidence="1" key="1">
    <citation type="submission" date="2020-06" db="EMBL/GenBank/DDBJ databases">
        <authorList>
            <person name="Li T."/>
            <person name="Hu X."/>
            <person name="Zhang T."/>
            <person name="Song X."/>
            <person name="Zhang H."/>
            <person name="Dai N."/>
            <person name="Sheng W."/>
            <person name="Hou X."/>
            <person name="Wei L."/>
        </authorList>
    </citation>
    <scope>NUCLEOTIDE SEQUENCE</scope>
    <source>
        <strain evidence="1">G02</strain>
        <tissue evidence="1">Leaf</tissue>
    </source>
</reference>
<name>A0AAW2LL56_SESRA</name>
<protein>
    <submittedName>
        <fullName evidence="1">Uncharacterized protein</fullName>
    </submittedName>
</protein>
<gene>
    <name evidence="1" type="ORF">Sradi_5249500</name>
</gene>